<proteinExistence type="predicted"/>
<gene>
    <name evidence="5" type="ORF">AVL61_15060</name>
</gene>
<dbReference type="Pfam" id="PF13472">
    <property type="entry name" value="Lipase_GDSL_2"/>
    <property type="match status" value="1"/>
</dbReference>
<evidence type="ECO:0000256" key="3">
    <source>
        <dbReference type="SAM" id="SignalP"/>
    </source>
</evidence>
<reference evidence="6" key="1">
    <citation type="submission" date="2015-12" db="EMBL/GenBank/DDBJ databases">
        <authorList>
            <person name="Nair G.R."/>
            <person name="Kaur G."/>
            <person name="Mayilraj S."/>
        </authorList>
    </citation>
    <scope>NUCLEOTIDE SEQUENCE [LARGE SCALE GENOMIC DNA]</scope>
    <source>
        <strain evidence="6">CD08_4</strain>
    </source>
</reference>
<dbReference type="Gene3D" id="3.40.50.1110">
    <property type="entry name" value="SGNH hydrolase"/>
    <property type="match status" value="1"/>
</dbReference>
<dbReference type="Gene3D" id="2.60.40.10">
    <property type="entry name" value="Immunoglobulins"/>
    <property type="match status" value="1"/>
</dbReference>
<comment type="caution">
    <text evidence="5">The sequence shown here is derived from an EMBL/GenBank/DDBJ whole genome shotgun (WGS) entry which is preliminary data.</text>
</comment>
<dbReference type="SMART" id="SM00539">
    <property type="entry name" value="NIDO"/>
    <property type="match status" value="1"/>
</dbReference>
<dbReference type="Pfam" id="PF18911">
    <property type="entry name" value="PKD_4"/>
    <property type="match status" value="1"/>
</dbReference>
<feature type="disulfide bond" evidence="2">
    <location>
        <begin position="360"/>
        <end position="370"/>
    </location>
</feature>
<dbReference type="InterPro" id="IPR037460">
    <property type="entry name" value="SEST-like"/>
</dbReference>
<accession>A0A0W8I6I3</accession>
<feature type="signal peptide" evidence="3">
    <location>
        <begin position="1"/>
        <end position="29"/>
    </location>
</feature>
<evidence type="ECO:0000313" key="5">
    <source>
        <dbReference type="EMBL" id="KUG53851.1"/>
    </source>
</evidence>
<dbReference type="InterPro" id="IPR035986">
    <property type="entry name" value="PKD_dom_sf"/>
</dbReference>
<dbReference type="GO" id="GO:0007160">
    <property type="term" value="P:cell-matrix adhesion"/>
    <property type="evidence" value="ECO:0007669"/>
    <property type="project" value="InterPro"/>
</dbReference>
<feature type="disulfide bond" evidence="2">
    <location>
        <begin position="283"/>
        <end position="309"/>
    </location>
</feature>
<dbReference type="InterPro" id="IPR013830">
    <property type="entry name" value="SGNH_hydro"/>
</dbReference>
<sequence>MRKLWLPVVLSTALTFGALPALTAGPAAAVGTGAVVSEAACTETDLSRNDDGSSPAVELPFEVDFYGQRYEQLWVNNNGNVTFDQPLSTYTPFGLDGTNRVIVAPFFGDVDTRGSGSDVVRYGYGTTTFEGRPAFCVNWLEVGYYPAQFDKLNSFQLLLVDRSDRRAGDVDIVFNYDGITWEAGDASGGSDGLGGAPARVGFSNGSGQVGTNFELVGSGQPGAFLDTNPATGLVNKSVGSTVPGRYVFEVRNGTPPPQTWVAMGDSYQAGVGTNEYYDDSGECQRSPYAYAPLLGTRGAVAKRLEFLACSGATTDDLYNGRHGEPPQFDQLKGDLGKDVGLVTLGIGGNDMGFAPVLTDCILTNFMFRTCEDEHAENIDDRFDALAGTADAEGLTTLQKVYRDVRFNAYRADTMVLTYPKFFPVEGGRGTWTSGAFVPRCQNLRVSDQLWINDQIRRLDTAIVDAALTMGVRPVDLYDAPEGRELCNPDGNETFLNGVTLNNDRQDSFHPTRLGFEMIADRLEEEFSAVGANGFTARSTTDSLREELVIHPEQTLTAPYQVPADSPAVGFSTSWPGSDVVMRLRSPSGRVIDRDTAAADVVHQVAPTQELYYVQNPEAGEWTIELYGADVAGSGEPVTLSAHAAAPVNQPPVAEFDLAQDGRSVTLDGRASHDPDGEVVRYIWEFDDGTVLEGPVVTHKYAEPGEYLATLTVVDDRESVDVATAQSTVVISAYEFTGFENPVKPLPTVNAMKAGRAVPLRFGLGGDQGMDILVEGSPASRQVDCDSGTEVSDVEETVAAGSSTLQYDPATDRYTYVWKTSAAWAGQCRNMQMTFDDGSSATVRFKFR</sequence>
<dbReference type="SUPFAM" id="SSF49299">
    <property type="entry name" value="PKD domain"/>
    <property type="match status" value="1"/>
</dbReference>
<feature type="chain" id="PRO_5006944091" description="PKD domain-containing protein" evidence="3">
    <location>
        <begin position="30"/>
        <end position="847"/>
    </location>
</feature>
<keyword evidence="2" id="KW-1015">Disulfide bond</keyword>
<dbReference type="PROSITE" id="PS50093">
    <property type="entry name" value="PKD"/>
    <property type="match status" value="1"/>
</dbReference>
<dbReference type="InterPro" id="IPR022409">
    <property type="entry name" value="PKD/Chitinase_dom"/>
</dbReference>
<evidence type="ECO:0000256" key="2">
    <source>
        <dbReference type="PIRSR" id="PIRSR637460-2"/>
    </source>
</evidence>
<dbReference type="InterPro" id="IPR036514">
    <property type="entry name" value="SGNH_hydro_sf"/>
</dbReference>
<dbReference type="EMBL" id="LQBK01000037">
    <property type="protein sequence ID" value="KUG53851.1"/>
    <property type="molecule type" value="Genomic_DNA"/>
</dbReference>
<dbReference type="CDD" id="cd00146">
    <property type="entry name" value="PKD"/>
    <property type="match status" value="1"/>
</dbReference>
<dbReference type="InterPro" id="IPR003886">
    <property type="entry name" value="NIDO_dom"/>
</dbReference>
<dbReference type="AlphaFoldDB" id="A0A0W8I6I3"/>
<dbReference type="GO" id="GO:0004806">
    <property type="term" value="F:triacylglycerol lipase activity"/>
    <property type="evidence" value="ECO:0007669"/>
    <property type="project" value="TreeGrafter"/>
</dbReference>
<dbReference type="PANTHER" id="PTHR37981:SF1">
    <property type="entry name" value="SGNH HYDROLASE-TYPE ESTERASE DOMAIN-CONTAINING PROTEIN"/>
    <property type="match status" value="1"/>
</dbReference>
<protein>
    <recommendedName>
        <fullName evidence="4">PKD domain-containing protein</fullName>
    </recommendedName>
</protein>
<feature type="active site" description="Nucleophile" evidence="1">
    <location>
        <position position="266"/>
    </location>
</feature>
<dbReference type="CDD" id="cd01823">
    <property type="entry name" value="SEST_like"/>
    <property type="match status" value="1"/>
</dbReference>
<dbReference type="RefSeq" id="WP_058874872.1">
    <property type="nucleotide sequence ID" value="NZ_LQBK01000037.1"/>
</dbReference>
<evidence type="ECO:0000256" key="1">
    <source>
        <dbReference type="PIRSR" id="PIRSR637460-1"/>
    </source>
</evidence>
<evidence type="ECO:0000259" key="4">
    <source>
        <dbReference type="PROSITE" id="PS50093"/>
    </source>
</evidence>
<name>A0A0W8I6I3_KOCRO</name>
<dbReference type="SMART" id="SM00089">
    <property type="entry name" value="PKD"/>
    <property type="match status" value="1"/>
</dbReference>
<dbReference type="InterPro" id="IPR000601">
    <property type="entry name" value="PKD_dom"/>
</dbReference>
<dbReference type="PANTHER" id="PTHR37981">
    <property type="entry name" value="LIPASE 2"/>
    <property type="match status" value="1"/>
</dbReference>
<dbReference type="SUPFAM" id="SSF52266">
    <property type="entry name" value="SGNH hydrolase"/>
    <property type="match status" value="1"/>
</dbReference>
<organism evidence="5 6">
    <name type="scientific">Kocuria rosea subsp. polaris</name>
    <dbReference type="NCBI Taxonomy" id="136273"/>
    <lineage>
        <taxon>Bacteria</taxon>
        <taxon>Bacillati</taxon>
        <taxon>Actinomycetota</taxon>
        <taxon>Actinomycetes</taxon>
        <taxon>Micrococcales</taxon>
        <taxon>Micrococcaceae</taxon>
        <taxon>Kocuria</taxon>
    </lineage>
</organism>
<feature type="domain" description="PKD" evidence="4">
    <location>
        <begin position="663"/>
        <end position="728"/>
    </location>
</feature>
<dbReference type="OrthoDB" id="5175624at2"/>
<dbReference type="Pfam" id="PF06119">
    <property type="entry name" value="NIDO"/>
    <property type="match status" value="1"/>
</dbReference>
<dbReference type="GO" id="GO:0019433">
    <property type="term" value="P:triglyceride catabolic process"/>
    <property type="evidence" value="ECO:0007669"/>
    <property type="project" value="TreeGrafter"/>
</dbReference>
<feature type="active site" evidence="1">
    <location>
        <position position="509"/>
    </location>
</feature>
<keyword evidence="3" id="KW-0732">Signal</keyword>
<dbReference type="InterPro" id="IPR013783">
    <property type="entry name" value="Ig-like_fold"/>
</dbReference>
<dbReference type="Proteomes" id="UP000053512">
    <property type="component" value="Unassembled WGS sequence"/>
</dbReference>
<dbReference type="GO" id="GO:0005975">
    <property type="term" value="P:carbohydrate metabolic process"/>
    <property type="evidence" value="ECO:0007669"/>
    <property type="project" value="UniProtKB-ARBA"/>
</dbReference>
<dbReference type="NCBIfam" id="NF038114">
    <property type="entry name" value="rightmost"/>
    <property type="match status" value="1"/>
</dbReference>
<evidence type="ECO:0000313" key="6">
    <source>
        <dbReference type="Proteomes" id="UP000053512"/>
    </source>
</evidence>